<reference evidence="3 4" key="1">
    <citation type="journal article" date="2019" name="Int. J. Syst. Evol. Microbiol.">
        <title>The Global Catalogue of Microorganisms (GCM) 10K type strain sequencing project: providing services to taxonomists for standard genome sequencing and annotation.</title>
        <authorList>
            <consortium name="The Broad Institute Genomics Platform"/>
            <consortium name="The Broad Institute Genome Sequencing Center for Infectious Disease"/>
            <person name="Wu L."/>
            <person name="Ma J."/>
        </authorList>
    </citation>
    <scope>NUCLEOTIDE SEQUENCE [LARGE SCALE GENOMIC DNA]</scope>
    <source>
        <strain evidence="3 4">JCM 8201</strain>
    </source>
</reference>
<dbReference type="EMBL" id="BAAATZ010000003">
    <property type="protein sequence ID" value="GAA2720192.1"/>
    <property type="molecule type" value="Genomic_DNA"/>
</dbReference>
<gene>
    <name evidence="3" type="ORF">GCM10010439_07580</name>
</gene>
<dbReference type="PANTHER" id="PTHR21621:SF0">
    <property type="entry name" value="BETA-CITRYLGLUTAMATE SYNTHASE B-RELATED"/>
    <property type="match status" value="1"/>
</dbReference>
<feature type="domain" description="ATP-grasp" evidence="2">
    <location>
        <begin position="133"/>
        <end position="324"/>
    </location>
</feature>
<dbReference type="Gene3D" id="3.30.470.20">
    <property type="entry name" value="ATP-grasp fold, B domain"/>
    <property type="match status" value="1"/>
</dbReference>
<protein>
    <recommendedName>
        <fullName evidence="2">ATP-grasp domain-containing protein</fullName>
    </recommendedName>
</protein>
<accession>A0ABN3TWZ7</accession>
<evidence type="ECO:0000259" key="2">
    <source>
        <dbReference type="PROSITE" id="PS50975"/>
    </source>
</evidence>
<comment type="caution">
    <text evidence="3">The sequence shown here is derived from an EMBL/GenBank/DDBJ whole genome shotgun (WGS) entry which is preliminary data.</text>
</comment>
<evidence type="ECO:0000313" key="3">
    <source>
        <dbReference type="EMBL" id="GAA2720192.1"/>
    </source>
</evidence>
<keyword evidence="4" id="KW-1185">Reference proteome</keyword>
<dbReference type="Proteomes" id="UP001501842">
    <property type="component" value="Unassembled WGS sequence"/>
</dbReference>
<evidence type="ECO:0000256" key="1">
    <source>
        <dbReference type="PROSITE-ProRule" id="PRU00409"/>
    </source>
</evidence>
<dbReference type="SUPFAM" id="SSF56059">
    <property type="entry name" value="Glutathione synthetase ATP-binding domain-like"/>
    <property type="match status" value="1"/>
</dbReference>
<dbReference type="PANTHER" id="PTHR21621">
    <property type="entry name" value="RIBOSOMAL PROTEIN S6 MODIFICATION PROTEIN"/>
    <property type="match status" value="1"/>
</dbReference>
<keyword evidence="1" id="KW-0547">Nucleotide-binding</keyword>
<keyword evidence="1" id="KW-0067">ATP-binding</keyword>
<sequence>MSGTILILSVEHDPHARHLAPMLRERGHEVIVFDPARYPVSAGLDLAYDGQGSVRRTLRLPEGDLALDELASVWFRRPGSPVAHPEITEPGAREHVERQSEALVSDVWDDLDCLMVPASRTVLRTAQRKAAQLRLAGRLGFTLPPTLISTDPEEFLDFYRRHDGRVITKPIELPWARGGGEGAVFVRMTERVSTRDVGYADALRYGPIIVQAYVPKRLELRVTVVGDAVFAAEIHSQSTNRTRDDWRRYDLAATPHAAHDLPGGTAEQCRSLVRALGLRYGAIDLILTPEGRYVFLEINPNGQYLWIERLTGLPISAALCDLLGSAGTTDPIGAR</sequence>
<name>A0ABN3TWZ7_9ACTN</name>
<dbReference type="PROSITE" id="PS50975">
    <property type="entry name" value="ATP_GRASP"/>
    <property type="match status" value="1"/>
</dbReference>
<organism evidence="3 4">
    <name type="scientific">Actinocorallia aurantiaca</name>
    <dbReference type="NCBI Taxonomy" id="46204"/>
    <lineage>
        <taxon>Bacteria</taxon>
        <taxon>Bacillati</taxon>
        <taxon>Actinomycetota</taxon>
        <taxon>Actinomycetes</taxon>
        <taxon>Streptosporangiales</taxon>
        <taxon>Thermomonosporaceae</taxon>
        <taxon>Actinocorallia</taxon>
    </lineage>
</organism>
<dbReference type="InterPro" id="IPR048936">
    <property type="entry name" value="MvdD-like_ATPgrasp"/>
</dbReference>
<dbReference type="RefSeq" id="WP_344448709.1">
    <property type="nucleotide sequence ID" value="NZ_BAAATZ010000003.1"/>
</dbReference>
<dbReference type="InterPro" id="IPR011761">
    <property type="entry name" value="ATP-grasp"/>
</dbReference>
<evidence type="ECO:0000313" key="4">
    <source>
        <dbReference type="Proteomes" id="UP001501842"/>
    </source>
</evidence>
<dbReference type="Pfam" id="PF21068">
    <property type="entry name" value="ATPgraspMvdD"/>
    <property type="match status" value="1"/>
</dbReference>
<proteinExistence type="predicted"/>